<protein>
    <recommendedName>
        <fullName evidence="1">Type I restriction enzyme R protein N-terminal domain-containing protein</fullName>
    </recommendedName>
</protein>
<evidence type="ECO:0000313" key="3">
    <source>
        <dbReference type="Proteomes" id="UP000318704"/>
    </source>
</evidence>
<dbReference type="AlphaFoldDB" id="A0A517W169"/>
<evidence type="ECO:0000259" key="1">
    <source>
        <dbReference type="Pfam" id="PF13588"/>
    </source>
</evidence>
<dbReference type="KEGG" id="gaw:V144x_45140"/>
<dbReference type="Pfam" id="PF13588">
    <property type="entry name" value="HSDR_N_2"/>
    <property type="match status" value="1"/>
</dbReference>
<dbReference type="RefSeq" id="WP_197998573.1">
    <property type="nucleotide sequence ID" value="NZ_CP037920.1"/>
</dbReference>
<organism evidence="2 3">
    <name type="scientific">Gimesia aquarii</name>
    <dbReference type="NCBI Taxonomy" id="2527964"/>
    <lineage>
        <taxon>Bacteria</taxon>
        <taxon>Pseudomonadati</taxon>
        <taxon>Planctomycetota</taxon>
        <taxon>Planctomycetia</taxon>
        <taxon>Planctomycetales</taxon>
        <taxon>Planctomycetaceae</taxon>
        <taxon>Gimesia</taxon>
    </lineage>
</organism>
<proteinExistence type="predicted"/>
<gene>
    <name evidence="2" type="ORF">V144x_45140</name>
</gene>
<name>A0A517W169_9PLAN</name>
<accession>A0A517W169</accession>
<dbReference type="Proteomes" id="UP000318704">
    <property type="component" value="Chromosome"/>
</dbReference>
<reference evidence="2 3" key="1">
    <citation type="submission" date="2019-03" db="EMBL/GenBank/DDBJ databases">
        <title>Deep-cultivation of Planctomycetes and their phenomic and genomic characterization uncovers novel biology.</title>
        <authorList>
            <person name="Wiegand S."/>
            <person name="Jogler M."/>
            <person name="Boedeker C."/>
            <person name="Pinto D."/>
            <person name="Vollmers J."/>
            <person name="Rivas-Marin E."/>
            <person name="Kohn T."/>
            <person name="Peeters S.H."/>
            <person name="Heuer A."/>
            <person name="Rast P."/>
            <person name="Oberbeckmann S."/>
            <person name="Bunk B."/>
            <person name="Jeske O."/>
            <person name="Meyerdierks A."/>
            <person name="Storesund J.E."/>
            <person name="Kallscheuer N."/>
            <person name="Luecker S."/>
            <person name="Lage O.M."/>
            <person name="Pohl T."/>
            <person name="Merkel B.J."/>
            <person name="Hornburger P."/>
            <person name="Mueller R.-W."/>
            <person name="Bruemmer F."/>
            <person name="Labrenz M."/>
            <person name="Spormann A.M."/>
            <person name="Op den Camp H."/>
            <person name="Overmann J."/>
            <person name="Amann R."/>
            <person name="Jetten M.S.M."/>
            <person name="Mascher T."/>
            <person name="Medema M.H."/>
            <person name="Devos D.P."/>
            <person name="Kaster A.-K."/>
            <person name="Ovreas L."/>
            <person name="Rohde M."/>
            <person name="Galperin M.Y."/>
            <person name="Jogler C."/>
        </authorList>
    </citation>
    <scope>NUCLEOTIDE SEQUENCE [LARGE SCALE GENOMIC DNA]</scope>
    <source>
        <strain evidence="2 3">V144</strain>
    </source>
</reference>
<dbReference type="EMBL" id="CP037920">
    <property type="protein sequence ID" value="QDT99004.1"/>
    <property type="molecule type" value="Genomic_DNA"/>
</dbReference>
<dbReference type="Gene3D" id="3.90.1570.30">
    <property type="match status" value="1"/>
</dbReference>
<evidence type="ECO:0000313" key="2">
    <source>
        <dbReference type="EMBL" id="QDT99004.1"/>
    </source>
</evidence>
<sequence>MDLTDRMKDIASRIPKQMDYTQTEEATKNAFIMPFISALGYDVFNPLEVIPEYTSDIGTKKGEKVDYAIKKDDEIIILVECKWSGADLHKQHASQLYRYFSVTSARFAILTNGIEYEFYSDIDETNKMDSKPFFVFNMLQFEDHHINELKKFTKSAFSLEDILTTASTLKYAGAIKKILQEELKNPSEAFVRFITNQVYDGRLTQPVIE</sequence>
<dbReference type="InterPro" id="IPR029464">
    <property type="entry name" value="HSDR_N"/>
</dbReference>
<feature type="domain" description="Type I restriction enzyme R protein N-terminal" evidence="1">
    <location>
        <begin position="24"/>
        <end position="121"/>
    </location>
</feature>